<comment type="caution">
    <text evidence="1">The sequence shown here is derived from an EMBL/GenBank/DDBJ whole genome shotgun (WGS) entry which is preliminary data.</text>
</comment>
<protein>
    <submittedName>
        <fullName evidence="1">Uncharacterized protein</fullName>
    </submittedName>
</protein>
<evidence type="ECO:0000313" key="1">
    <source>
        <dbReference type="EMBL" id="RCR66959.1"/>
    </source>
</evidence>
<evidence type="ECO:0000313" key="2">
    <source>
        <dbReference type="Proteomes" id="UP000253383"/>
    </source>
</evidence>
<proteinExistence type="predicted"/>
<name>A0A368JH19_9BACT</name>
<dbReference type="Proteomes" id="UP000253383">
    <property type="component" value="Unassembled WGS sequence"/>
</dbReference>
<dbReference type="EMBL" id="QOWE01000023">
    <property type="protein sequence ID" value="RCR66959.1"/>
    <property type="molecule type" value="Genomic_DNA"/>
</dbReference>
<gene>
    <name evidence="1" type="ORF">DUE52_24480</name>
</gene>
<sequence length="93" mass="10604">MCCLGIEFNARFSSFQALFRDAIISCGKHTKVVEAEWKNDVNQAKNGMNAWMEIPTLSNGESLEKKKNVAENGTANRQSWQVFSVVFQREIFQ</sequence>
<accession>A0A368JH19</accession>
<organism evidence="1 2">
    <name type="scientific">Larkinella punicea</name>
    <dbReference type="NCBI Taxonomy" id="2315727"/>
    <lineage>
        <taxon>Bacteria</taxon>
        <taxon>Pseudomonadati</taxon>
        <taxon>Bacteroidota</taxon>
        <taxon>Cytophagia</taxon>
        <taxon>Cytophagales</taxon>
        <taxon>Spirosomataceae</taxon>
        <taxon>Larkinella</taxon>
    </lineage>
</organism>
<keyword evidence="2" id="KW-1185">Reference proteome</keyword>
<reference evidence="1 2" key="1">
    <citation type="submission" date="2018-07" db="EMBL/GenBank/DDBJ databases">
        <title>Genome analysis of Larkinella rosea.</title>
        <authorList>
            <person name="Zhou Z."/>
            <person name="Wang G."/>
        </authorList>
    </citation>
    <scope>NUCLEOTIDE SEQUENCE [LARGE SCALE GENOMIC DNA]</scope>
    <source>
        <strain evidence="2">zzj9</strain>
    </source>
</reference>
<dbReference type="AlphaFoldDB" id="A0A368JH19"/>